<evidence type="ECO:0000259" key="5">
    <source>
        <dbReference type="PROSITE" id="PS50977"/>
    </source>
</evidence>
<evidence type="ECO:0000256" key="2">
    <source>
        <dbReference type="ARBA" id="ARBA00023125"/>
    </source>
</evidence>
<dbReference type="GO" id="GO:0003677">
    <property type="term" value="F:DNA binding"/>
    <property type="evidence" value="ECO:0007669"/>
    <property type="project" value="UniProtKB-UniRule"/>
</dbReference>
<evidence type="ECO:0000256" key="4">
    <source>
        <dbReference type="PROSITE-ProRule" id="PRU00335"/>
    </source>
</evidence>
<evidence type="ECO:0000313" key="7">
    <source>
        <dbReference type="Proteomes" id="UP000680038"/>
    </source>
</evidence>
<dbReference type="PROSITE" id="PS01081">
    <property type="entry name" value="HTH_TETR_1"/>
    <property type="match status" value="1"/>
</dbReference>
<organism evidence="6 7">
    <name type="scientific">Dyadobacter helix</name>
    <dbReference type="NCBI Taxonomy" id="2822344"/>
    <lineage>
        <taxon>Bacteria</taxon>
        <taxon>Pseudomonadati</taxon>
        <taxon>Bacteroidota</taxon>
        <taxon>Cytophagia</taxon>
        <taxon>Cytophagales</taxon>
        <taxon>Spirosomataceae</taxon>
        <taxon>Dyadobacter</taxon>
    </lineage>
</organism>
<dbReference type="PANTHER" id="PTHR47506">
    <property type="entry name" value="TRANSCRIPTIONAL REGULATORY PROTEIN"/>
    <property type="match status" value="1"/>
</dbReference>
<keyword evidence="7" id="KW-1185">Reference proteome</keyword>
<protein>
    <recommendedName>
        <fullName evidence="5">HTH tetR-type domain-containing protein</fullName>
    </recommendedName>
</protein>
<keyword evidence="2 4" id="KW-0238">DNA-binding</keyword>
<name>A0A916JCF5_9BACT</name>
<reference evidence="6" key="1">
    <citation type="submission" date="2021-04" db="EMBL/GenBank/DDBJ databases">
        <authorList>
            <person name="Rodrigo-Torres L."/>
            <person name="Arahal R. D."/>
            <person name="Lucena T."/>
        </authorList>
    </citation>
    <scope>NUCLEOTIDE SEQUENCE</scope>
    <source>
        <strain evidence="6">CECT 9275</strain>
    </source>
</reference>
<evidence type="ECO:0000256" key="1">
    <source>
        <dbReference type="ARBA" id="ARBA00023015"/>
    </source>
</evidence>
<proteinExistence type="predicted"/>
<gene>
    <name evidence="6" type="ORF">DYBT9275_02576</name>
</gene>
<dbReference type="InterPro" id="IPR023772">
    <property type="entry name" value="DNA-bd_HTH_TetR-type_CS"/>
</dbReference>
<dbReference type="PANTHER" id="PTHR47506:SF3">
    <property type="entry name" value="HTH-TYPE TRANSCRIPTIONAL REGULATOR LMRA"/>
    <property type="match status" value="1"/>
</dbReference>
<dbReference type="PRINTS" id="PR00455">
    <property type="entry name" value="HTHTETR"/>
</dbReference>
<dbReference type="AlphaFoldDB" id="A0A916JCF5"/>
<feature type="DNA-binding region" description="H-T-H motif" evidence="4">
    <location>
        <begin position="29"/>
        <end position="48"/>
    </location>
</feature>
<dbReference type="Pfam" id="PF00440">
    <property type="entry name" value="TetR_N"/>
    <property type="match status" value="1"/>
</dbReference>
<dbReference type="InterPro" id="IPR011075">
    <property type="entry name" value="TetR_C"/>
</dbReference>
<evidence type="ECO:0000313" key="6">
    <source>
        <dbReference type="EMBL" id="CAG5001005.1"/>
    </source>
</evidence>
<feature type="domain" description="HTH tetR-type" evidence="5">
    <location>
        <begin position="6"/>
        <end position="66"/>
    </location>
</feature>
<dbReference type="Proteomes" id="UP000680038">
    <property type="component" value="Unassembled WGS sequence"/>
</dbReference>
<dbReference type="InterPro" id="IPR009057">
    <property type="entry name" value="Homeodomain-like_sf"/>
</dbReference>
<dbReference type="SUPFAM" id="SSF48498">
    <property type="entry name" value="Tetracyclin repressor-like, C-terminal domain"/>
    <property type="match status" value="1"/>
</dbReference>
<dbReference type="Gene3D" id="1.10.357.10">
    <property type="entry name" value="Tetracycline Repressor, domain 2"/>
    <property type="match status" value="1"/>
</dbReference>
<dbReference type="RefSeq" id="WP_215239200.1">
    <property type="nucleotide sequence ID" value="NZ_CAJRAF010000002.1"/>
</dbReference>
<dbReference type="InterPro" id="IPR036271">
    <property type="entry name" value="Tet_transcr_reg_TetR-rel_C_sf"/>
</dbReference>
<dbReference type="InterPro" id="IPR001647">
    <property type="entry name" value="HTH_TetR"/>
</dbReference>
<dbReference type="SUPFAM" id="SSF46689">
    <property type="entry name" value="Homeodomain-like"/>
    <property type="match status" value="1"/>
</dbReference>
<sequence length="196" mass="21541">MLTKAERTKQFILEKAAPLYNEKGISGVSIDDVLAATQLTKGCIYGHFSGKEDLSEQVIAHSMKSLTQKVTQEVLRHRTAKAKIHAFMDFYKNPLDTYIPGGCPIFNSAVEADDHFPVIKQQVAAILMTGQENLAGILQQGIEAGEFSAELHPARFAFKLVAAIEGATVLCRIMGTVKPMLDMIKDLKAELGRYES</sequence>
<keyword evidence="3" id="KW-0804">Transcription</keyword>
<comment type="caution">
    <text evidence="6">The sequence shown here is derived from an EMBL/GenBank/DDBJ whole genome shotgun (WGS) entry which is preliminary data.</text>
</comment>
<dbReference type="EMBL" id="CAJRAF010000002">
    <property type="protein sequence ID" value="CAG5001005.1"/>
    <property type="molecule type" value="Genomic_DNA"/>
</dbReference>
<evidence type="ECO:0000256" key="3">
    <source>
        <dbReference type="ARBA" id="ARBA00023163"/>
    </source>
</evidence>
<dbReference type="PROSITE" id="PS50977">
    <property type="entry name" value="HTH_TETR_2"/>
    <property type="match status" value="1"/>
</dbReference>
<keyword evidence="1" id="KW-0805">Transcription regulation</keyword>
<dbReference type="Pfam" id="PF16925">
    <property type="entry name" value="TetR_C_13"/>
    <property type="match status" value="1"/>
</dbReference>
<accession>A0A916JCF5</accession>